<dbReference type="EMBL" id="VSSQ01017260">
    <property type="protein sequence ID" value="MPM59375.1"/>
    <property type="molecule type" value="Genomic_DNA"/>
</dbReference>
<dbReference type="AlphaFoldDB" id="A0A645B1P2"/>
<proteinExistence type="predicted"/>
<gene>
    <name evidence="1" type="ORF">SDC9_106217</name>
</gene>
<evidence type="ECO:0000313" key="1">
    <source>
        <dbReference type="EMBL" id="MPM59375.1"/>
    </source>
</evidence>
<accession>A0A645B1P2</accession>
<name>A0A645B1P2_9ZZZZ</name>
<reference evidence="1" key="1">
    <citation type="submission" date="2019-08" db="EMBL/GenBank/DDBJ databases">
        <authorList>
            <person name="Kucharzyk K."/>
            <person name="Murdoch R.W."/>
            <person name="Higgins S."/>
            <person name="Loffler F."/>
        </authorList>
    </citation>
    <scope>NUCLEOTIDE SEQUENCE</scope>
</reference>
<protein>
    <submittedName>
        <fullName evidence="1">Uncharacterized protein</fullName>
    </submittedName>
</protein>
<organism evidence="1">
    <name type="scientific">bioreactor metagenome</name>
    <dbReference type="NCBI Taxonomy" id="1076179"/>
    <lineage>
        <taxon>unclassified sequences</taxon>
        <taxon>metagenomes</taxon>
        <taxon>ecological metagenomes</taxon>
    </lineage>
</organism>
<comment type="caution">
    <text evidence="1">The sequence shown here is derived from an EMBL/GenBank/DDBJ whole genome shotgun (WGS) entry which is preliminary data.</text>
</comment>
<sequence length="351" mass="38616">MEPGISAENFVGALTGQNHLIIPAGLFAEINQRGVHVRHARQVMGVHRGLQTGKLILRTAFQIPVIRFQIVDHKIDIGPVLGGLEGRGLEITVVSRKVKGKRSELLASFFQLLGTYGRHQTAVHSAGEKRTDRYVGDHLPPNGIQYQFPGGFHRGRKIILMDPADQLPIAFHGDSVRRRREQMPGKQFLHAAKHAHAVGLCGADAENPVETPVIQVRLHAGKYKQALDLGRKNQIPVLHGVKERLYTAAIPEQRHPVVYRVVDCKGKNTVEPLYEFSPILHHTRQNHFRVAGGFKGPPLGCKIPAKFGGIVEFPVVYNRPSPSVHGSGHGLTACIQVDDCKPRVGQTNVGI</sequence>